<organism evidence="3 4">
    <name type="scientific">Dietzia psychralcaliphila</name>
    <dbReference type="NCBI Taxonomy" id="139021"/>
    <lineage>
        <taxon>Bacteria</taxon>
        <taxon>Bacillati</taxon>
        <taxon>Actinomycetota</taxon>
        <taxon>Actinomycetes</taxon>
        <taxon>Mycobacteriales</taxon>
        <taxon>Dietziaceae</taxon>
        <taxon>Dietzia</taxon>
    </lineage>
</organism>
<sequence length="189" mass="20884">MTTTNSVADEARDLPKEPTSTWILILVVATVVVWLAVLAWQVVVLPERVPIHFRSGGEPDGWSSKAGALAFSALLPLLMVLPLPLLTTLIVLRAPEFINGPNKEWWTATAPRLRRFERLLREDLWLITVVTLALLVAMQVGIVRAAETPDQRMPEEFLFGGLAVFGAGIVAVMVRMYAGSRYAEQPDLL</sequence>
<dbReference type="KEGG" id="dpc:A6048_14865"/>
<gene>
    <name evidence="3" type="ORF">A6048_14865</name>
</gene>
<dbReference type="Proteomes" id="UP000244903">
    <property type="component" value="Chromosome"/>
</dbReference>
<keyword evidence="4" id="KW-1185">Reference proteome</keyword>
<dbReference type="EMBL" id="CP015453">
    <property type="protein sequence ID" value="AWH96559.1"/>
    <property type="molecule type" value="Genomic_DNA"/>
</dbReference>
<keyword evidence="1" id="KW-0812">Transmembrane</keyword>
<evidence type="ECO:0000313" key="3">
    <source>
        <dbReference type="EMBL" id="AWH96559.1"/>
    </source>
</evidence>
<feature type="domain" description="DUF1648" evidence="2">
    <location>
        <begin position="32"/>
        <end position="74"/>
    </location>
</feature>
<evidence type="ECO:0000259" key="2">
    <source>
        <dbReference type="Pfam" id="PF07853"/>
    </source>
</evidence>
<proteinExistence type="predicted"/>
<protein>
    <recommendedName>
        <fullName evidence="2">DUF1648 domain-containing protein</fullName>
    </recommendedName>
</protein>
<name>A0AAD0JTL0_9ACTN</name>
<feature type="transmembrane region" description="Helical" evidence="1">
    <location>
        <begin position="66"/>
        <end position="92"/>
    </location>
</feature>
<dbReference type="Pfam" id="PF07853">
    <property type="entry name" value="DUF1648"/>
    <property type="match status" value="1"/>
</dbReference>
<evidence type="ECO:0000256" key="1">
    <source>
        <dbReference type="SAM" id="Phobius"/>
    </source>
</evidence>
<evidence type="ECO:0000313" key="4">
    <source>
        <dbReference type="Proteomes" id="UP000244903"/>
    </source>
</evidence>
<reference evidence="3 4" key="1">
    <citation type="submission" date="2016-04" db="EMBL/GenBank/DDBJ databases">
        <title>Complete genome sequence of the haloalkaliphilic hydrocarbon-degrading bacterium Dietzia psychralcaliphila ILA-1T, isolated from a drain of a fish product-processing plant.</title>
        <authorList>
            <person name="Zhao J."/>
            <person name="Hu B."/>
            <person name="Geng S."/>
            <person name="Nie Y."/>
            <person name="Tang Y."/>
        </authorList>
    </citation>
    <scope>NUCLEOTIDE SEQUENCE [LARGE SCALE GENOMIC DNA]</scope>
    <source>
        <strain evidence="3 4">ILA-1</strain>
    </source>
</reference>
<feature type="transmembrane region" description="Helical" evidence="1">
    <location>
        <begin position="22"/>
        <end position="45"/>
    </location>
</feature>
<dbReference type="AlphaFoldDB" id="A0AAD0JTL0"/>
<feature type="transmembrane region" description="Helical" evidence="1">
    <location>
        <begin position="124"/>
        <end position="145"/>
    </location>
</feature>
<keyword evidence="1" id="KW-1133">Transmembrane helix</keyword>
<feature type="transmembrane region" description="Helical" evidence="1">
    <location>
        <begin position="157"/>
        <end position="178"/>
    </location>
</feature>
<accession>A0AAD0JTL0</accession>
<dbReference type="RefSeq" id="WP_107745468.1">
    <property type="nucleotide sequence ID" value="NZ_CP015453.1"/>
</dbReference>
<dbReference type="InterPro" id="IPR012867">
    <property type="entry name" value="DUF1648"/>
</dbReference>
<keyword evidence="1" id="KW-0472">Membrane</keyword>